<evidence type="ECO:0000256" key="5">
    <source>
        <dbReference type="RuleBase" id="RU369025"/>
    </source>
</evidence>
<dbReference type="PANTHER" id="PTHR30221:SF8">
    <property type="entry name" value="SMALL-CONDUCTANCE MECHANOSENSITIVE CHANNEL"/>
    <property type="match status" value="1"/>
</dbReference>
<keyword evidence="2 5" id="KW-0812">Transmembrane</keyword>
<dbReference type="InterPro" id="IPR023408">
    <property type="entry name" value="MscS_beta-dom_sf"/>
</dbReference>
<comment type="subunit">
    <text evidence="5">Homoheptamer.</text>
</comment>
<reference evidence="7 8" key="1">
    <citation type="submission" date="2020-08" db="EMBL/GenBank/DDBJ databases">
        <title>A Genomic Blueprint of the Chicken Gut Microbiome.</title>
        <authorList>
            <person name="Gilroy R."/>
            <person name="Ravi A."/>
            <person name="Getino M."/>
            <person name="Pursley I."/>
            <person name="Horton D.L."/>
            <person name="Alikhan N.-F."/>
            <person name="Baker D."/>
            <person name="Gharbi K."/>
            <person name="Hall N."/>
            <person name="Watson M."/>
            <person name="Adriaenssens E.M."/>
            <person name="Foster-Nyarko E."/>
            <person name="Jarju S."/>
            <person name="Secka A."/>
            <person name="Antonio M."/>
            <person name="Oren A."/>
            <person name="Chaudhuri R."/>
            <person name="La Ragione R.M."/>
            <person name="Hildebrand F."/>
            <person name="Pallen M.J."/>
        </authorList>
    </citation>
    <scope>NUCLEOTIDE SEQUENCE [LARGE SCALE GENOMIC DNA]</scope>
    <source>
        <strain evidence="7 8">Sa5BUN4</strain>
    </source>
</reference>
<dbReference type="PANTHER" id="PTHR30221">
    <property type="entry name" value="SMALL-CONDUCTANCE MECHANOSENSITIVE CHANNEL"/>
    <property type="match status" value="1"/>
</dbReference>
<keyword evidence="5" id="KW-1003">Cell membrane</keyword>
<dbReference type="EMBL" id="JACSQS010000001">
    <property type="protein sequence ID" value="MBD7953030.1"/>
    <property type="molecule type" value="Genomic_DNA"/>
</dbReference>
<dbReference type="Pfam" id="PF00924">
    <property type="entry name" value="MS_channel_2nd"/>
    <property type="match status" value="1"/>
</dbReference>
<dbReference type="GO" id="GO:0008381">
    <property type="term" value="F:mechanosensitive monoatomic ion channel activity"/>
    <property type="evidence" value="ECO:0007669"/>
    <property type="project" value="InterPro"/>
</dbReference>
<dbReference type="Gene3D" id="2.30.30.60">
    <property type="match status" value="1"/>
</dbReference>
<dbReference type="Gene3D" id="1.10.287.1260">
    <property type="match status" value="1"/>
</dbReference>
<feature type="transmembrane region" description="Helical" evidence="5">
    <location>
        <begin position="63"/>
        <end position="83"/>
    </location>
</feature>
<comment type="caution">
    <text evidence="7">The sequence shown here is derived from an EMBL/GenBank/DDBJ whole genome shotgun (WGS) entry which is preliminary data.</text>
</comment>
<feature type="transmembrane region" description="Helical" evidence="5">
    <location>
        <begin position="89"/>
        <end position="122"/>
    </location>
</feature>
<keyword evidence="5" id="KW-0407">Ion channel</keyword>
<keyword evidence="4 5" id="KW-0472">Membrane</keyword>
<evidence type="ECO:0000256" key="3">
    <source>
        <dbReference type="ARBA" id="ARBA00022989"/>
    </source>
</evidence>
<comment type="similarity">
    <text evidence="5">Belongs to the MscS (TC 1.A.23) family.</text>
</comment>
<keyword evidence="3 5" id="KW-1133">Transmembrane helix</keyword>
<dbReference type="InterPro" id="IPR010920">
    <property type="entry name" value="LSM_dom_sf"/>
</dbReference>
<dbReference type="Proteomes" id="UP000636938">
    <property type="component" value="Unassembled WGS sequence"/>
</dbReference>
<gene>
    <name evidence="7" type="ORF">H9654_02330</name>
</gene>
<feature type="transmembrane region" description="Helical" evidence="5">
    <location>
        <begin position="21"/>
        <end position="43"/>
    </location>
</feature>
<dbReference type="RefSeq" id="WP_191768698.1">
    <property type="nucleotide sequence ID" value="NZ_JACSQS010000001.1"/>
</dbReference>
<evidence type="ECO:0000256" key="1">
    <source>
        <dbReference type="ARBA" id="ARBA00004370"/>
    </source>
</evidence>
<name>A0A8X8FY09_9GAMM</name>
<proteinExistence type="inferred from homology"/>
<evidence type="ECO:0000256" key="4">
    <source>
        <dbReference type="ARBA" id="ARBA00023136"/>
    </source>
</evidence>
<keyword evidence="5" id="KW-0997">Cell inner membrane</keyword>
<dbReference type="SUPFAM" id="SSF50182">
    <property type="entry name" value="Sm-like ribonucleoproteins"/>
    <property type="match status" value="1"/>
</dbReference>
<feature type="domain" description="Mechanosensitive ion channel MscS" evidence="6">
    <location>
        <begin position="111"/>
        <end position="181"/>
    </location>
</feature>
<protein>
    <recommendedName>
        <fullName evidence="5">Small-conductance mechanosensitive channel</fullName>
    </recommendedName>
</protein>
<dbReference type="InterPro" id="IPR045275">
    <property type="entry name" value="MscS_archaea/bacteria_type"/>
</dbReference>
<dbReference type="GO" id="GO:0005886">
    <property type="term" value="C:plasma membrane"/>
    <property type="evidence" value="ECO:0007669"/>
    <property type="project" value="UniProtKB-SubCell"/>
</dbReference>
<dbReference type="AlphaFoldDB" id="A0A8X8FY09"/>
<keyword evidence="8" id="KW-1185">Reference proteome</keyword>
<comment type="caution">
    <text evidence="5">Lacks conserved residue(s) required for the propagation of feature annotation.</text>
</comment>
<comment type="function">
    <text evidence="5">Mechanosensitive channel that participates in the regulation of osmotic pressure changes within the cell, opening in response to stretch forces in the membrane lipid bilayer, without the need for other proteins. Contributes to normal resistance to hypoosmotic shock. Forms an ion channel of 1.0 nanosiemens conductance with a slight preference for anions.</text>
</comment>
<evidence type="ECO:0000313" key="7">
    <source>
        <dbReference type="EMBL" id="MBD7953030.1"/>
    </source>
</evidence>
<comment type="subcellular location">
    <subcellularLocation>
        <location evidence="5">Cell inner membrane</location>
        <topology evidence="5">Multi-pass membrane protein</topology>
    </subcellularLocation>
    <subcellularLocation>
        <location evidence="1">Membrane</location>
    </subcellularLocation>
</comment>
<organism evidence="7 8">
    <name type="scientific">Stenotrophomonas lacuserhaii</name>
    <dbReference type="NCBI Taxonomy" id="2760084"/>
    <lineage>
        <taxon>Bacteria</taxon>
        <taxon>Pseudomonadati</taxon>
        <taxon>Pseudomonadota</taxon>
        <taxon>Gammaproteobacteria</taxon>
        <taxon>Lysobacterales</taxon>
        <taxon>Lysobacteraceae</taxon>
        <taxon>Stenotrophomonas</taxon>
    </lineage>
</organism>
<sequence>MERWHALRSALPTWLDEWLDVVVPVSELLLIGTCAWLLVRFVAMTARTMASRYEFPPAYAVGARRIAATLVYAAALLLALERLDVSARVLWSALTGFAAVGAVAFFAAWSVLSNIFCSFLIFATKPFRLYDQIEVIDSPDKPGIRGRVVDINLIYTTLQDSNPASQNCLLKVPNSLFFQRMMRLWH</sequence>
<evidence type="ECO:0000256" key="2">
    <source>
        <dbReference type="ARBA" id="ARBA00022692"/>
    </source>
</evidence>
<keyword evidence="5" id="KW-0813">Transport</keyword>
<dbReference type="InterPro" id="IPR006685">
    <property type="entry name" value="MscS_channel_2nd"/>
</dbReference>
<evidence type="ECO:0000259" key="6">
    <source>
        <dbReference type="Pfam" id="PF00924"/>
    </source>
</evidence>
<evidence type="ECO:0000313" key="8">
    <source>
        <dbReference type="Proteomes" id="UP000636938"/>
    </source>
</evidence>
<accession>A0A8X8FY09</accession>
<keyword evidence="5" id="KW-0406">Ion transport</keyword>